<dbReference type="PANTHER" id="PTHR45947">
    <property type="entry name" value="SULFOQUINOVOSYL TRANSFERASE SQD2"/>
    <property type="match status" value="1"/>
</dbReference>
<dbReference type="Gene3D" id="3.40.50.2000">
    <property type="entry name" value="Glycogen Phosphorylase B"/>
    <property type="match status" value="2"/>
</dbReference>
<evidence type="ECO:0000313" key="4">
    <source>
        <dbReference type="EMBL" id="MFC6008186.1"/>
    </source>
</evidence>
<keyword evidence="2" id="KW-0808">Transferase</keyword>
<accession>A0ABW1JFP1</accession>
<dbReference type="SUPFAM" id="SSF53756">
    <property type="entry name" value="UDP-Glycosyltransferase/glycogen phosphorylase"/>
    <property type="match status" value="1"/>
</dbReference>
<proteinExistence type="predicted"/>
<keyword evidence="5" id="KW-1185">Reference proteome</keyword>
<dbReference type="RefSeq" id="WP_345715122.1">
    <property type="nucleotide sequence ID" value="NZ_BAABFP010000002.1"/>
</dbReference>
<comment type="caution">
    <text evidence="4">The sequence shown here is derived from an EMBL/GenBank/DDBJ whole genome shotgun (WGS) entry which is preliminary data.</text>
</comment>
<feature type="domain" description="Glycosyltransferase subfamily 4-like N-terminal" evidence="3">
    <location>
        <begin position="30"/>
        <end position="197"/>
    </location>
</feature>
<organism evidence="4 5">
    <name type="scientific">Angustibacter luteus</name>
    <dbReference type="NCBI Taxonomy" id="658456"/>
    <lineage>
        <taxon>Bacteria</taxon>
        <taxon>Bacillati</taxon>
        <taxon>Actinomycetota</taxon>
        <taxon>Actinomycetes</taxon>
        <taxon>Kineosporiales</taxon>
        <taxon>Kineosporiaceae</taxon>
    </lineage>
</organism>
<evidence type="ECO:0000259" key="3">
    <source>
        <dbReference type="Pfam" id="PF13579"/>
    </source>
</evidence>
<gene>
    <name evidence="4" type="ORF">ACFQDO_13705</name>
</gene>
<evidence type="ECO:0000256" key="1">
    <source>
        <dbReference type="ARBA" id="ARBA00022676"/>
    </source>
</evidence>
<evidence type="ECO:0000313" key="5">
    <source>
        <dbReference type="Proteomes" id="UP001596189"/>
    </source>
</evidence>
<reference evidence="5" key="1">
    <citation type="journal article" date="2019" name="Int. J. Syst. Evol. Microbiol.">
        <title>The Global Catalogue of Microorganisms (GCM) 10K type strain sequencing project: providing services to taxonomists for standard genome sequencing and annotation.</title>
        <authorList>
            <consortium name="The Broad Institute Genomics Platform"/>
            <consortium name="The Broad Institute Genome Sequencing Center for Infectious Disease"/>
            <person name="Wu L."/>
            <person name="Ma J."/>
        </authorList>
    </citation>
    <scope>NUCLEOTIDE SEQUENCE [LARGE SCALE GENOMIC DNA]</scope>
    <source>
        <strain evidence="5">KACC 14249</strain>
    </source>
</reference>
<dbReference type="InterPro" id="IPR050194">
    <property type="entry name" value="Glycosyltransferase_grp1"/>
</dbReference>
<dbReference type="PANTHER" id="PTHR45947:SF3">
    <property type="entry name" value="SULFOQUINOVOSYL TRANSFERASE SQD2"/>
    <property type="match status" value="1"/>
</dbReference>
<dbReference type="Proteomes" id="UP001596189">
    <property type="component" value="Unassembled WGS sequence"/>
</dbReference>
<dbReference type="InterPro" id="IPR028098">
    <property type="entry name" value="Glyco_trans_4-like_N"/>
</dbReference>
<keyword evidence="1" id="KW-0328">Glycosyltransferase</keyword>
<dbReference type="EMBL" id="JBHSRD010000004">
    <property type="protein sequence ID" value="MFC6008186.1"/>
    <property type="molecule type" value="Genomic_DNA"/>
</dbReference>
<sequence>MSDTAPAPRPPRRRAVVVTRLFSPEVSAASARLRALTVAFAEAGWDVEVLTTRPPTGTADVADPDGVRVRRWPVLRDAQQTVRGYVQYLSFDLPLVLRLLVVRRPDVVICEPPPTTGLVVRVVCALRRVPYVWFAADVWSDGAASAGAPGPVVRAVRAVESWVLSGARHVLSVNEGVTERLLLLGVRPETVQLVGNGVDTDVFGPDDVPEGGSQVRGAPIPEPYAAYAGTMSEWQGADVFVRGFAQVLDRLPRDARLVFLGQGSALPSIRAAADELAPGRVDFPGVVPPPVAARWQRHATCALVSIVPGQGYDFARPTKIWAATATGTPVLYAGVGAAAEQVEREALGEAVDHDASAVAEGLVRAFAAPPSDERRARLADWTREHASLRQVAREAVAGVLRAIGLPG</sequence>
<dbReference type="Pfam" id="PF13692">
    <property type="entry name" value="Glyco_trans_1_4"/>
    <property type="match status" value="1"/>
</dbReference>
<protein>
    <submittedName>
        <fullName evidence="4">Glycosyltransferase</fullName>
    </submittedName>
</protein>
<dbReference type="Pfam" id="PF13579">
    <property type="entry name" value="Glyco_trans_4_4"/>
    <property type="match status" value="1"/>
</dbReference>
<name>A0ABW1JFP1_9ACTN</name>
<evidence type="ECO:0000256" key="2">
    <source>
        <dbReference type="ARBA" id="ARBA00022679"/>
    </source>
</evidence>